<feature type="region of interest" description="Disordered" evidence="1">
    <location>
        <begin position="1"/>
        <end position="21"/>
    </location>
</feature>
<proteinExistence type="predicted"/>
<evidence type="ECO:0000259" key="2">
    <source>
        <dbReference type="Pfam" id="PF04149"/>
    </source>
</evidence>
<dbReference type="EMBL" id="BAABAS010000028">
    <property type="protein sequence ID" value="GAA4241491.1"/>
    <property type="molecule type" value="Genomic_DNA"/>
</dbReference>
<dbReference type="Proteomes" id="UP001501710">
    <property type="component" value="Unassembled WGS sequence"/>
</dbReference>
<protein>
    <submittedName>
        <fullName evidence="3">DUF397 domain-containing protein</fullName>
    </submittedName>
</protein>
<keyword evidence="4" id="KW-1185">Reference proteome</keyword>
<organism evidence="3 4">
    <name type="scientific">Actinomadura meridiana</name>
    <dbReference type="NCBI Taxonomy" id="559626"/>
    <lineage>
        <taxon>Bacteria</taxon>
        <taxon>Bacillati</taxon>
        <taxon>Actinomycetota</taxon>
        <taxon>Actinomycetes</taxon>
        <taxon>Streptosporangiales</taxon>
        <taxon>Thermomonosporaceae</taxon>
        <taxon>Actinomadura</taxon>
    </lineage>
</organism>
<evidence type="ECO:0000256" key="1">
    <source>
        <dbReference type="SAM" id="MobiDB-lite"/>
    </source>
</evidence>
<dbReference type="Pfam" id="PF04149">
    <property type="entry name" value="DUF397"/>
    <property type="match status" value="1"/>
</dbReference>
<dbReference type="RefSeq" id="WP_425549014.1">
    <property type="nucleotide sequence ID" value="NZ_BAABAS010000028.1"/>
</dbReference>
<reference evidence="4" key="1">
    <citation type="journal article" date="2019" name="Int. J. Syst. Evol. Microbiol.">
        <title>The Global Catalogue of Microorganisms (GCM) 10K type strain sequencing project: providing services to taxonomists for standard genome sequencing and annotation.</title>
        <authorList>
            <consortium name="The Broad Institute Genomics Platform"/>
            <consortium name="The Broad Institute Genome Sequencing Center for Infectious Disease"/>
            <person name="Wu L."/>
            <person name="Ma J."/>
        </authorList>
    </citation>
    <scope>NUCLEOTIDE SEQUENCE [LARGE SCALE GENOMIC DNA]</scope>
    <source>
        <strain evidence="4">JCM 17440</strain>
    </source>
</reference>
<name>A0ABP8CNK1_9ACTN</name>
<accession>A0ABP8CNK1</accession>
<dbReference type="InterPro" id="IPR007278">
    <property type="entry name" value="DUF397"/>
</dbReference>
<sequence>MTPLELSAARWRKSSRSTAQGGNCVEVADLATVIAVRDSKDPDGPKLTLSTAGWRTLTRQVKNGHHDPA</sequence>
<gene>
    <name evidence="3" type="ORF">GCM10022254_70520</name>
</gene>
<feature type="domain" description="DUF397" evidence="2">
    <location>
        <begin position="9"/>
        <end position="62"/>
    </location>
</feature>
<evidence type="ECO:0000313" key="3">
    <source>
        <dbReference type="EMBL" id="GAA4241491.1"/>
    </source>
</evidence>
<comment type="caution">
    <text evidence="3">The sequence shown here is derived from an EMBL/GenBank/DDBJ whole genome shotgun (WGS) entry which is preliminary data.</text>
</comment>
<evidence type="ECO:0000313" key="4">
    <source>
        <dbReference type="Proteomes" id="UP001501710"/>
    </source>
</evidence>